<feature type="domain" description="Beta-galactosidase trimerisation" evidence="1">
    <location>
        <begin position="6"/>
        <end position="90"/>
    </location>
</feature>
<comment type="caution">
    <text evidence="2">The sequence shown here is derived from an EMBL/GenBank/DDBJ whole genome shotgun (WGS) entry which is preliminary data.</text>
</comment>
<sequence>GTLNDAIPGHGLADLFGCEERWIREVERPTATVTADHDVLGSLSVGDAVTGSAFQEALDVTDGTAVAEFDDGTPAVVTNEYGDGRATLAGS</sequence>
<dbReference type="Proteomes" id="UP001225933">
    <property type="component" value="Unassembled WGS sequence"/>
</dbReference>
<evidence type="ECO:0000313" key="3">
    <source>
        <dbReference type="Proteomes" id="UP001225933"/>
    </source>
</evidence>
<dbReference type="GO" id="GO:0004565">
    <property type="term" value="F:beta-galactosidase activity"/>
    <property type="evidence" value="ECO:0007669"/>
    <property type="project" value="InterPro"/>
</dbReference>
<dbReference type="Gene3D" id="3.40.50.880">
    <property type="match status" value="1"/>
</dbReference>
<gene>
    <name evidence="2" type="ORF">QX233_22500</name>
</gene>
<dbReference type="RefSeq" id="WP_290343754.1">
    <property type="nucleotide sequence ID" value="NZ_JAUHGV010000164.1"/>
</dbReference>
<feature type="non-terminal residue" evidence="2">
    <location>
        <position position="1"/>
    </location>
</feature>
<dbReference type="InterPro" id="IPR029062">
    <property type="entry name" value="Class_I_gatase-like"/>
</dbReference>
<dbReference type="InterPro" id="IPR013738">
    <property type="entry name" value="Beta_galactosidase_Trimer"/>
</dbReference>
<accession>A0AAJ1RAC0</accession>
<name>A0AAJ1RAC0_9FLAO</name>
<evidence type="ECO:0000259" key="1">
    <source>
        <dbReference type="Pfam" id="PF08532"/>
    </source>
</evidence>
<proteinExistence type="predicted"/>
<protein>
    <submittedName>
        <fullName evidence="2">Beta-galactosidase trimerization domain-containing protein</fullName>
    </submittedName>
</protein>
<evidence type="ECO:0000313" key="2">
    <source>
        <dbReference type="EMBL" id="MDN4015222.1"/>
    </source>
</evidence>
<dbReference type="AlphaFoldDB" id="A0AAJ1RAC0"/>
<feature type="non-terminal residue" evidence="2">
    <location>
        <position position="91"/>
    </location>
</feature>
<dbReference type="EMBL" id="JAUHGV010000164">
    <property type="protein sequence ID" value="MDN4015222.1"/>
    <property type="molecule type" value="Genomic_DNA"/>
</dbReference>
<dbReference type="GO" id="GO:0005975">
    <property type="term" value="P:carbohydrate metabolic process"/>
    <property type="evidence" value="ECO:0007669"/>
    <property type="project" value="InterPro"/>
</dbReference>
<dbReference type="Pfam" id="PF08532">
    <property type="entry name" value="Glyco_hydro_42M"/>
    <property type="match status" value="1"/>
</dbReference>
<reference evidence="2" key="1">
    <citation type="submission" date="2023-06" db="EMBL/GenBank/DDBJ databases">
        <title>Two Chryseobacterium gambrini strains from China.</title>
        <authorList>
            <person name="Zeng J."/>
            <person name="Wu Y."/>
        </authorList>
    </citation>
    <scope>NUCLEOTIDE SEQUENCE</scope>
    <source>
        <strain evidence="2">SQ219</strain>
    </source>
</reference>
<organism evidence="2 3">
    <name type="scientific">Chryseobacterium gambrini</name>
    <dbReference type="NCBI Taxonomy" id="373672"/>
    <lineage>
        <taxon>Bacteria</taxon>
        <taxon>Pseudomonadati</taxon>
        <taxon>Bacteroidota</taxon>
        <taxon>Flavobacteriia</taxon>
        <taxon>Flavobacteriales</taxon>
        <taxon>Weeksellaceae</taxon>
        <taxon>Chryseobacterium group</taxon>
        <taxon>Chryseobacterium</taxon>
    </lineage>
</organism>